<keyword evidence="4" id="KW-0597">Phosphoprotein</keyword>
<proteinExistence type="predicted"/>
<gene>
    <name evidence="13" type="ORF">RJ41_06400</name>
</gene>
<keyword evidence="6" id="KW-0547">Nucleotide-binding</keyword>
<dbReference type="InterPro" id="IPR005467">
    <property type="entry name" value="His_kinase_dom"/>
</dbReference>
<name>A0A0B3YAT0_9ALTE</name>
<evidence type="ECO:0000256" key="8">
    <source>
        <dbReference type="ARBA" id="ARBA00022840"/>
    </source>
</evidence>
<dbReference type="InterPro" id="IPR003594">
    <property type="entry name" value="HATPase_dom"/>
</dbReference>
<dbReference type="SUPFAM" id="SSF55874">
    <property type="entry name" value="ATPase domain of HSP90 chaperone/DNA topoisomerase II/histidine kinase"/>
    <property type="match status" value="1"/>
</dbReference>
<evidence type="ECO:0000259" key="11">
    <source>
        <dbReference type="PROSITE" id="PS50109"/>
    </source>
</evidence>
<feature type="domain" description="HAMP" evidence="12">
    <location>
        <begin position="178"/>
        <end position="233"/>
    </location>
</feature>
<dbReference type="PROSITE" id="PS50885">
    <property type="entry name" value="HAMP"/>
    <property type="match status" value="1"/>
</dbReference>
<dbReference type="GO" id="GO:0005524">
    <property type="term" value="F:ATP binding"/>
    <property type="evidence" value="ECO:0007669"/>
    <property type="project" value="UniProtKB-KW"/>
</dbReference>
<dbReference type="Pfam" id="PF02518">
    <property type="entry name" value="HATPase_c"/>
    <property type="match status" value="1"/>
</dbReference>
<keyword evidence="5" id="KW-0808">Transferase</keyword>
<dbReference type="SMART" id="SM00387">
    <property type="entry name" value="HATPase_c"/>
    <property type="match status" value="1"/>
</dbReference>
<evidence type="ECO:0000256" key="9">
    <source>
        <dbReference type="ARBA" id="ARBA00023012"/>
    </source>
</evidence>
<evidence type="ECO:0000256" key="1">
    <source>
        <dbReference type="ARBA" id="ARBA00000085"/>
    </source>
</evidence>
<accession>A0A0B3YAT0</accession>
<dbReference type="CDD" id="cd00082">
    <property type="entry name" value="HisKA"/>
    <property type="match status" value="1"/>
</dbReference>
<dbReference type="GO" id="GO:0007234">
    <property type="term" value="P:osmosensory signaling via phosphorelay pathway"/>
    <property type="evidence" value="ECO:0007669"/>
    <property type="project" value="TreeGrafter"/>
</dbReference>
<dbReference type="Gene3D" id="3.30.565.10">
    <property type="entry name" value="Histidine kinase-like ATPase, C-terminal domain"/>
    <property type="match status" value="1"/>
</dbReference>
<dbReference type="GO" id="GO:0000155">
    <property type="term" value="F:phosphorelay sensor kinase activity"/>
    <property type="evidence" value="ECO:0007669"/>
    <property type="project" value="InterPro"/>
</dbReference>
<evidence type="ECO:0000256" key="7">
    <source>
        <dbReference type="ARBA" id="ARBA00022777"/>
    </source>
</evidence>
<feature type="transmembrane region" description="Helical" evidence="10">
    <location>
        <begin position="20"/>
        <end position="43"/>
    </location>
</feature>
<dbReference type="RefSeq" id="WP_039218405.1">
    <property type="nucleotide sequence ID" value="NZ_JWLW01000012.1"/>
</dbReference>
<keyword evidence="7" id="KW-0418">Kinase</keyword>
<dbReference type="AlphaFoldDB" id="A0A0B3YAT0"/>
<dbReference type="InterPro" id="IPR036890">
    <property type="entry name" value="HATPase_C_sf"/>
</dbReference>
<comment type="subcellular location">
    <subcellularLocation>
        <location evidence="2">Membrane</location>
    </subcellularLocation>
</comment>
<dbReference type="PROSITE" id="PS50109">
    <property type="entry name" value="HIS_KIN"/>
    <property type="match status" value="1"/>
</dbReference>
<dbReference type="GO" id="GO:0000156">
    <property type="term" value="F:phosphorelay response regulator activity"/>
    <property type="evidence" value="ECO:0007669"/>
    <property type="project" value="TreeGrafter"/>
</dbReference>
<evidence type="ECO:0000259" key="12">
    <source>
        <dbReference type="PROSITE" id="PS50885"/>
    </source>
</evidence>
<evidence type="ECO:0000313" key="13">
    <source>
        <dbReference type="EMBL" id="KHT54163.1"/>
    </source>
</evidence>
<evidence type="ECO:0000256" key="4">
    <source>
        <dbReference type="ARBA" id="ARBA00022553"/>
    </source>
</evidence>
<comment type="catalytic activity">
    <reaction evidence="1">
        <text>ATP + protein L-histidine = ADP + protein N-phospho-L-histidine.</text>
        <dbReference type="EC" id="2.7.13.3"/>
    </reaction>
</comment>
<feature type="domain" description="Histidine kinase" evidence="11">
    <location>
        <begin position="241"/>
        <end position="451"/>
    </location>
</feature>
<evidence type="ECO:0000256" key="3">
    <source>
        <dbReference type="ARBA" id="ARBA00012438"/>
    </source>
</evidence>
<dbReference type="InterPro" id="IPR003660">
    <property type="entry name" value="HAMP_dom"/>
</dbReference>
<keyword evidence="14" id="KW-1185">Reference proteome</keyword>
<evidence type="ECO:0000256" key="5">
    <source>
        <dbReference type="ARBA" id="ARBA00022679"/>
    </source>
</evidence>
<dbReference type="Gene3D" id="1.10.287.130">
    <property type="match status" value="1"/>
</dbReference>
<dbReference type="PANTHER" id="PTHR42878:SF7">
    <property type="entry name" value="SENSOR HISTIDINE KINASE GLRK"/>
    <property type="match status" value="1"/>
</dbReference>
<dbReference type="SMART" id="SM00388">
    <property type="entry name" value="HisKA"/>
    <property type="match status" value="1"/>
</dbReference>
<dbReference type="SUPFAM" id="SSF47384">
    <property type="entry name" value="Homodimeric domain of signal transducing histidine kinase"/>
    <property type="match status" value="1"/>
</dbReference>
<dbReference type="CDD" id="cd00075">
    <property type="entry name" value="HATPase"/>
    <property type="match status" value="1"/>
</dbReference>
<keyword evidence="10" id="KW-0472">Membrane</keyword>
<evidence type="ECO:0000256" key="2">
    <source>
        <dbReference type="ARBA" id="ARBA00004370"/>
    </source>
</evidence>
<organism evidence="13 14">
    <name type="scientific">Alteromonas marina</name>
    <dbReference type="NCBI Taxonomy" id="203795"/>
    <lineage>
        <taxon>Bacteria</taxon>
        <taxon>Pseudomonadati</taxon>
        <taxon>Pseudomonadota</taxon>
        <taxon>Gammaproteobacteria</taxon>
        <taxon>Alteromonadales</taxon>
        <taxon>Alteromonadaceae</taxon>
        <taxon>Alteromonas/Salinimonas group</taxon>
        <taxon>Alteromonas</taxon>
    </lineage>
</organism>
<dbReference type="InterPro" id="IPR036097">
    <property type="entry name" value="HisK_dim/P_sf"/>
</dbReference>
<dbReference type="PRINTS" id="PR00344">
    <property type="entry name" value="BCTRLSENSOR"/>
</dbReference>
<dbReference type="OrthoDB" id="9804645at2"/>
<dbReference type="InterPro" id="IPR004358">
    <property type="entry name" value="Sig_transdc_His_kin-like_C"/>
</dbReference>
<dbReference type="GO" id="GO:0016020">
    <property type="term" value="C:membrane"/>
    <property type="evidence" value="ECO:0007669"/>
    <property type="project" value="UniProtKB-SubCell"/>
</dbReference>
<evidence type="ECO:0000256" key="10">
    <source>
        <dbReference type="SAM" id="Phobius"/>
    </source>
</evidence>
<feature type="transmembrane region" description="Helical" evidence="10">
    <location>
        <begin position="160"/>
        <end position="181"/>
    </location>
</feature>
<keyword evidence="10" id="KW-0812">Transmembrane</keyword>
<keyword evidence="8" id="KW-0067">ATP-binding</keyword>
<reference evidence="13 14" key="1">
    <citation type="submission" date="2014-12" db="EMBL/GenBank/DDBJ databases">
        <title>Genome sequencing of Alteromonas marina AD001.</title>
        <authorList>
            <person name="Adrian T.G.S."/>
            <person name="Chan K.G."/>
        </authorList>
    </citation>
    <scope>NUCLEOTIDE SEQUENCE [LARGE SCALE GENOMIC DNA]</scope>
    <source>
        <strain evidence="13 14">AD001</strain>
    </source>
</reference>
<dbReference type="EMBL" id="JWLW01000012">
    <property type="protein sequence ID" value="KHT54163.1"/>
    <property type="molecule type" value="Genomic_DNA"/>
</dbReference>
<sequence>MVSKVKWTDIKTNLGFKRLFWRIFVAFWVASLAVMAATGYVLVNEYTASSYNKRFLDDATNQAERIVWRYEHEAFTNGRARSEIKEWVKRRNGRENQLIPMLISTPDNEVVYHYRLNKVPEEHRITREIYGPSNNRYVAQFRQPQTPRIYKQVLSRFQSIQFVFIFLASALVSALLSWSIVKPIKYLGAFSRKYANDQTATPVPSQLLTRGDELSDLAADINFMVSKTADAIGAQQRLLHDVSHELRAPLARLQASAAIIEQHQPKNKHVLQIHNDCQRMDQLIQQILNFSTLEQTPQKAEPCDIIALCNRVLDDMAVNYPGIPTTLTFNQSREEDAIINGFPEALHQALDNIVGNACKYSNKGQPVAIDVAFSTNSVVIVVKDNGIGVDDAEIEKLMQPFYRAGNQMHTEGFGLGLTIALKAVEKHAGTLVMQSPAEGGLRVKITLPKNAPTHL</sequence>
<evidence type="ECO:0000256" key="6">
    <source>
        <dbReference type="ARBA" id="ARBA00022741"/>
    </source>
</evidence>
<dbReference type="Pfam" id="PF00512">
    <property type="entry name" value="HisKA"/>
    <property type="match status" value="1"/>
</dbReference>
<dbReference type="GO" id="GO:0030295">
    <property type="term" value="F:protein kinase activator activity"/>
    <property type="evidence" value="ECO:0007669"/>
    <property type="project" value="TreeGrafter"/>
</dbReference>
<dbReference type="EC" id="2.7.13.3" evidence="3"/>
<comment type="caution">
    <text evidence="13">The sequence shown here is derived from an EMBL/GenBank/DDBJ whole genome shotgun (WGS) entry which is preliminary data.</text>
</comment>
<dbReference type="InterPro" id="IPR050351">
    <property type="entry name" value="BphY/WalK/GraS-like"/>
</dbReference>
<dbReference type="InterPro" id="IPR003661">
    <property type="entry name" value="HisK_dim/P_dom"/>
</dbReference>
<keyword evidence="9" id="KW-0902">Two-component regulatory system</keyword>
<evidence type="ECO:0000313" key="14">
    <source>
        <dbReference type="Proteomes" id="UP000031197"/>
    </source>
</evidence>
<keyword evidence="10" id="KW-1133">Transmembrane helix</keyword>
<dbReference type="Proteomes" id="UP000031197">
    <property type="component" value="Unassembled WGS sequence"/>
</dbReference>
<protein>
    <recommendedName>
        <fullName evidence="3">histidine kinase</fullName>
        <ecNumber evidence="3">2.7.13.3</ecNumber>
    </recommendedName>
</protein>
<dbReference type="PANTHER" id="PTHR42878">
    <property type="entry name" value="TWO-COMPONENT HISTIDINE KINASE"/>
    <property type="match status" value="1"/>
</dbReference>
<dbReference type="SUPFAM" id="SSF158472">
    <property type="entry name" value="HAMP domain-like"/>
    <property type="match status" value="1"/>
</dbReference>
<dbReference type="Gene3D" id="6.10.340.10">
    <property type="match status" value="1"/>
</dbReference>